<reference evidence="2 3" key="1">
    <citation type="submission" date="2019-09" db="EMBL/GenBank/DDBJ databases">
        <authorList>
            <person name="Duangmal K."/>
            <person name="Teo W.F.A."/>
            <person name="Lipun K."/>
        </authorList>
    </citation>
    <scope>NUCLEOTIDE SEQUENCE [LARGE SCALE GENOMIC DNA]</scope>
    <source>
        <strain evidence="2 3">K1PN6</strain>
    </source>
</reference>
<dbReference type="RefSeq" id="WP_152861208.1">
    <property type="nucleotide sequence ID" value="NZ_VMNX01000025.1"/>
</dbReference>
<dbReference type="GO" id="GO:0016787">
    <property type="term" value="F:hydrolase activity"/>
    <property type="evidence" value="ECO:0007669"/>
    <property type="project" value="UniProtKB-KW"/>
</dbReference>
<dbReference type="AlphaFoldDB" id="A0A5N8WNS4"/>
<dbReference type="Proteomes" id="UP000373149">
    <property type="component" value="Unassembled WGS sequence"/>
</dbReference>
<dbReference type="CDD" id="cd16276">
    <property type="entry name" value="metallo-hydrolase-like_MBL-fold"/>
    <property type="match status" value="1"/>
</dbReference>
<dbReference type="Pfam" id="PF00753">
    <property type="entry name" value="Lactamase_B"/>
    <property type="match status" value="1"/>
</dbReference>
<dbReference type="EMBL" id="VMNX01000025">
    <property type="protein sequence ID" value="MPY48907.1"/>
    <property type="molecule type" value="Genomic_DNA"/>
</dbReference>
<accession>A0A5N8WNS4</accession>
<organism evidence="2 3">
    <name type="scientific">Streptomyces acidicola</name>
    <dbReference type="NCBI Taxonomy" id="2596892"/>
    <lineage>
        <taxon>Bacteria</taxon>
        <taxon>Bacillati</taxon>
        <taxon>Actinomycetota</taxon>
        <taxon>Actinomycetes</taxon>
        <taxon>Kitasatosporales</taxon>
        <taxon>Streptomycetaceae</taxon>
        <taxon>Streptomyces</taxon>
    </lineage>
</organism>
<dbReference type="InterPro" id="IPR036866">
    <property type="entry name" value="RibonucZ/Hydroxyglut_hydro"/>
</dbReference>
<dbReference type="SMART" id="SM00849">
    <property type="entry name" value="Lactamase_B"/>
    <property type="match status" value="1"/>
</dbReference>
<keyword evidence="2" id="KW-0378">Hydrolase</keyword>
<evidence type="ECO:0000259" key="1">
    <source>
        <dbReference type="SMART" id="SM00849"/>
    </source>
</evidence>
<dbReference type="PANTHER" id="PTHR42951:SF4">
    <property type="entry name" value="ACYL-COENZYME A THIOESTERASE MBLAC2"/>
    <property type="match status" value="1"/>
</dbReference>
<gene>
    <name evidence="2" type="ORF">FPZ41_10135</name>
</gene>
<dbReference type="SUPFAM" id="SSF56281">
    <property type="entry name" value="Metallo-hydrolase/oxidoreductase"/>
    <property type="match status" value="1"/>
</dbReference>
<protein>
    <submittedName>
        <fullName evidence="2">MBL fold metallo-hydrolase</fullName>
    </submittedName>
</protein>
<proteinExistence type="predicted"/>
<evidence type="ECO:0000313" key="2">
    <source>
        <dbReference type="EMBL" id="MPY48907.1"/>
    </source>
</evidence>
<feature type="domain" description="Metallo-beta-lactamase" evidence="1">
    <location>
        <begin position="50"/>
        <end position="219"/>
    </location>
</feature>
<dbReference type="InterPro" id="IPR050855">
    <property type="entry name" value="NDM-1-like"/>
</dbReference>
<comment type="caution">
    <text evidence="2">The sequence shown here is derived from an EMBL/GenBank/DDBJ whole genome shotgun (WGS) entry which is preliminary data.</text>
</comment>
<dbReference type="PANTHER" id="PTHR42951">
    <property type="entry name" value="METALLO-BETA-LACTAMASE DOMAIN-CONTAINING"/>
    <property type="match status" value="1"/>
</dbReference>
<sequence length="312" mass="34084">MGNSSGAEVHFTQKASFAPLPDFAIGPDIPSSGYLTTDLGGGLYGVTSGLVNTMFLVTKRGVVVLDAPRDLGDRFLAAIGEVTTQPVTHLVYSHAHADHTGSADLFPGSPTVVAHELTGNLLKMANDPHRPLPTETFSGRHHTLNVGGERLELEYPGDFHQPGNLFVHAPDHRVLAVIDSFTVKSAPFFRLLFTAHVPTYVASLNWILDYPFDTIVTGHMSQFGKPEDVEITKQYVADLHSSGQKALKMVDYNDAVRHVPAENRQARLKVYVDTVVDTAADIMPKSWADRLGGFDIFLKDNVNVVVWSLLND</sequence>
<keyword evidence="3" id="KW-1185">Reference proteome</keyword>
<evidence type="ECO:0000313" key="3">
    <source>
        <dbReference type="Proteomes" id="UP000373149"/>
    </source>
</evidence>
<name>A0A5N8WNS4_9ACTN</name>
<dbReference type="Gene3D" id="3.60.15.10">
    <property type="entry name" value="Ribonuclease Z/Hydroxyacylglutathione hydrolase-like"/>
    <property type="match status" value="1"/>
</dbReference>
<dbReference type="InterPro" id="IPR001279">
    <property type="entry name" value="Metallo-B-lactamas"/>
</dbReference>